<evidence type="ECO:0000313" key="2">
    <source>
        <dbReference type="EMBL" id="TSA85734.1"/>
    </source>
</evidence>
<dbReference type="EMBL" id="VKGC01000005">
    <property type="protein sequence ID" value="TSA85734.1"/>
    <property type="molecule type" value="Genomic_DNA"/>
</dbReference>
<dbReference type="Pfam" id="PF09346">
    <property type="entry name" value="SMI1_KNR4"/>
    <property type="match status" value="1"/>
</dbReference>
<sequence>MATNGNTTQGLSWDFAIPLQEEGLQAAQDFSKQEFSPTFIDFLRRNNNAIPPKHSFSIGNKNYSFKNVLDFNTEGKCLFVFFMESLKEHLGQSEIVFGSDGYGGYYLLDTSNQQVLFLDTDTYTKTPLLVWDMFMKKLEG</sequence>
<reference evidence="3" key="1">
    <citation type="submission" date="2019-07" db="EMBL/GenBank/DDBJ databases">
        <title>Helicobacter labacensis sp. nov., Helicobacter mehlei sp. nov. and Helicobacter vulpis sp. nov., isolated from gastric mucosa of red fox (Vulpis vulpis).</title>
        <authorList>
            <person name="Papic B."/>
        </authorList>
    </citation>
    <scope>NUCLEOTIDE SEQUENCE [LARGE SCALE GENOMIC DNA]</scope>
    <source>
        <strain evidence="3">L8b</strain>
    </source>
</reference>
<reference evidence="2 3" key="2">
    <citation type="submission" date="2019-07" db="EMBL/GenBank/DDBJ databases">
        <title>Helicobacter labacensis sp. nov., Helicobacter mehlei sp. nov. and Helicobacter vulpis sp. nov., isolated from gastric mucosa of red fox (Vulpis vulpis).</title>
        <authorList>
            <person name="Kusar D."/>
            <person name="Gruntar I."/>
            <person name="Pate M."/>
            <person name="Zajc U."/>
            <person name="Ocepek M."/>
        </authorList>
    </citation>
    <scope>NUCLEOTIDE SEQUENCE [LARGE SCALE GENOMIC DNA]</scope>
    <source>
        <strain evidence="2 3">L8b</strain>
    </source>
</reference>
<keyword evidence="3" id="KW-1185">Reference proteome</keyword>
<evidence type="ECO:0000259" key="1">
    <source>
        <dbReference type="Pfam" id="PF09346"/>
    </source>
</evidence>
<dbReference type="InterPro" id="IPR018958">
    <property type="entry name" value="Knr4/Smi1-like_dom"/>
</dbReference>
<name>A0A553UZU6_9HELI</name>
<evidence type="ECO:0000313" key="3">
    <source>
        <dbReference type="Proteomes" id="UP000319322"/>
    </source>
</evidence>
<gene>
    <name evidence="2" type="ORF">FNE76_03005</name>
</gene>
<dbReference type="SUPFAM" id="SSF160631">
    <property type="entry name" value="SMI1/KNR4-like"/>
    <property type="match status" value="1"/>
</dbReference>
<organism evidence="2 3">
    <name type="scientific">Helicobacter mehlei</name>
    <dbReference type="NCBI Taxonomy" id="2316080"/>
    <lineage>
        <taxon>Bacteria</taxon>
        <taxon>Pseudomonadati</taxon>
        <taxon>Campylobacterota</taxon>
        <taxon>Epsilonproteobacteria</taxon>
        <taxon>Campylobacterales</taxon>
        <taxon>Helicobacteraceae</taxon>
        <taxon>Helicobacter</taxon>
    </lineage>
</organism>
<accession>A0A553UZU6</accession>
<protein>
    <submittedName>
        <fullName evidence="2">SMI1/KNR4 family protein</fullName>
    </submittedName>
</protein>
<dbReference type="Proteomes" id="UP000319322">
    <property type="component" value="Unassembled WGS sequence"/>
</dbReference>
<dbReference type="Gene3D" id="3.40.1580.10">
    <property type="entry name" value="SMI1/KNR4-like"/>
    <property type="match status" value="1"/>
</dbReference>
<proteinExistence type="predicted"/>
<feature type="domain" description="Knr4/Smi1-like" evidence="1">
    <location>
        <begin position="18"/>
        <end position="132"/>
    </location>
</feature>
<dbReference type="InterPro" id="IPR037883">
    <property type="entry name" value="Knr4/Smi1-like_sf"/>
</dbReference>
<dbReference type="RefSeq" id="WP_143928369.1">
    <property type="nucleotide sequence ID" value="NZ_VKGC01000005.1"/>
</dbReference>
<dbReference type="AlphaFoldDB" id="A0A553UZU6"/>
<comment type="caution">
    <text evidence="2">The sequence shown here is derived from an EMBL/GenBank/DDBJ whole genome shotgun (WGS) entry which is preliminary data.</text>
</comment>